<name>A0A1K1T6I1_9PSEU</name>
<evidence type="ECO:0000313" key="1">
    <source>
        <dbReference type="EMBL" id="SFW92176.1"/>
    </source>
</evidence>
<reference evidence="2" key="1">
    <citation type="submission" date="2016-11" db="EMBL/GenBank/DDBJ databases">
        <authorList>
            <person name="Varghese N."/>
            <person name="Submissions S."/>
        </authorList>
    </citation>
    <scope>NUCLEOTIDE SEQUENCE [LARGE SCALE GENOMIC DNA]</scope>
    <source>
        <strain evidence="2">DSM 44671</strain>
    </source>
</reference>
<dbReference type="STRING" id="546364.SAMN04489730_8441"/>
<accession>A0A1K1T6I1</accession>
<dbReference type="Gene3D" id="3.10.450.50">
    <property type="match status" value="1"/>
</dbReference>
<dbReference type="Proteomes" id="UP000182740">
    <property type="component" value="Unassembled WGS sequence"/>
</dbReference>
<dbReference type="InterPro" id="IPR032710">
    <property type="entry name" value="NTF2-like_dom_sf"/>
</dbReference>
<protein>
    <recommendedName>
        <fullName evidence="3">SnoaL-like domain-containing protein</fullName>
    </recommendedName>
</protein>
<organism evidence="1 2">
    <name type="scientific">Amycolatopsis australiensis</name>
    <dbReference type="NCBI Taxonomy" id="546364"/>
    <lineage>
        <taxon>Bacteria</taxon>
        <taxon>Bacillati</taxon>
        <taxon>Actinomycetota</taxon>
        <taxon>Actinomycetes</taxon>
        <taxon>Pseudonocardiales</taxon>
        <taxon>Pseudonocardiaceae</taxon>
        <taxon>Amycolatopsis</taxon>
    </lineage>
</organism>
<dbReference type="SUPFAM" id="SSF54427">
    <property type="entry name" value="NTF2-like"/>
    <property type="match status" value="1"/>
</dbReference>
<evidence type="ECO:0000313" key="2">
    <source>
        <dbReference type="Proteomes" id="UP000182740"/>
    </source>
</evidence>
<dbReference type="AlphaFoldDB" id="A0A1K1T6I1"/>
<dbReference type="EMBL" id="FPJG01000006">
    <property type="protein sequence ID" value="SFW92176.1"/>
    <property type="molecule type" value="Genomic_DNA"/>
</dbReference>
<gene>
    <name evidence="1" type="ORF">SAMN04489730_8441</name>
</gene>
<evidence type="ECO:0008006" key="3">
    <source>
        <dbReference type="Google" id="ProtNLM"/>
    </source>
</evidence>
<sequence>MADDRGVSTSSKLGPQALADRYIALWTEPGEQARRAAIHELWAPGGVHVLLPPAEVVRVAAELGFGSPVFEARGHAAIETRVRRSYERFVATGEFTFRTRGTAVRLGPVVKFEWSTVRVADGEVAGGGLEVLLLDGNDAISRDTMFPG</sequence>
<keyword evidence="2" id="KW-1185">Reference proteome</keyword>
<proteinExistence type="predicted"/>